<dbReference type="Pfam" id="PF12009">
    <property type="entry name" value="Telomerase_RBD"/>
    <property type="match status" value="1"/>
</dbReference>
<keyword evidence="4 13" id="KW-0158">Chromosome</keyword>
<evidence type="ECO:0000256" key="2">
    <source>
        <dbReference type="ARBA" id="ARBA00012493"/>
    </source>
</evidence>
<sequence>MVLKSLLKRITPDVCEFHESLDCILTWMESLHPLVESDSQGSKLSLDIHNAVTQLMVDGDLSAELNARLLTIIESYGKPTQVAKAYDHLAEICGDNVDYLSNVCGLVPVCEDKIDDERYLLAVVVSRCILVQVEPITVSNLIDVRKEVPNKFNCDLRSTTDPQRKGKNRFENRQRDPLITGVSLAHRIRNPEIFLRSAIFENISEFAGRELIHSILHNSRVLVPDYIFKFSRDVGCSLLLGENATSEELRIIRRFLRGVVISMDSLDPRPDTSDLGSRPFVFIQLSGSVMYNDNFGASMAQGTWSHITLSRDMMLYKDSFNAKFGFGRSSLLEAVTALFPRSGRDGHSADSRSHKDTLKPNSSTKDYQIGISSNSEKSGPAFQASNADDRLSEPLENSTVYRSVTWRLLQFVLFDKGFVHGQLKERYHTARVFIDNLTTVAHGTVKRRRSLMSSIYPHFRKLLHNVRHLDLRKEYWSYFSDKTIRDSEKTSGIDHSRVVRFVHKVVEAVVPQSLLGCEENFSRFKGVCRSIVVLNKGENLDMSQVMQGFKATGCPWCADRSARLSQRQVRTILEYTCRLVFLILEHMVIPLLQRHFYITEADFSMYRLLYFRKVDWHRMVMLANESYTSNPDSIRHKMGHREERMATMPADIKHPITASDPDVSRFGALGGCIRVRWIPKLFGMRPIMNCNIASVTRFGKYTNSSVNNMMRMPFQALTAHIRMNPRFLGNGILGYTGAFRSLKQWWARFMRMMRHSTPTRNVVTLYVTLADLSRCYERIQHGYILRLLSSMKMQGNLLFKHIYRRNLIHVASFPNSYGKRVTFLSDDSSSLSPPQTSSLLSRSFGQFSIYSRYVNSDISQLVSKSDIVASVTTLLSHFSTSLPKSSPSRLFHKNVGIPQGCCISPLLCSLYLAQGDMNAGVRKLLGTSRANLLLRWIDDFIFISNGEEDTVEMLKILRDTSAFGMAINDKLFTMRLDLPVSRKMTNITSNTSSATVEVVDDSCISFDKTVGRIGPRAESCARLPDSVDANGEALLSWINCSFDFDLVRGRLNATLIPWKNDLCSIRDSLKLSKRPFTTPMFAYIEQRVLGYIANRLKHGLFTSVELNTQRCILQNSYVVMRIATMKAFSFVSALFGELRGFMNPQYIGKLAHKMVEYALQLISLGGLDIRNTGVRDLLQLAVINTFSSSWHRRLRSRYSRRNIAFSRAIERLFKGKWPSYVHASPRGLTQSSRFPCTTESC</sequence>
<evidence type="ECO:0000256" key="13">
    <source>
        <dbReference type="RuleBase" id="RU365061"/>
    </source>
</evidence>
<feature type="compositionally biased region" description="Basic and acidic residues" evidence="14">
    <location>
        <begin position="342"/>
        <end position="358"/>
    </location>
</feature>
<dbReference type="VEuPathDB" id="PiroplasmaDB:BOVATA_039120"/>
<protein>
    <recommendedName>
        <fullName evidence="3 13">Telomerase reverse transcriptase</fullName>
        <ecNumber evidence="2 13">2.7.7.49</ecNumber>
    </recommendedName>
    <alternativeName>
        <fullName evidence="13">Telomerase catalytic subunit</fullName>
    </alternativeName>
</protein>
<evidence type="ECO:0000256" key="6">
    <source>
        <dbReference type="ARBA" id="ARBA00022695"/>
    </source>
</evidence>
<comment type="subcellular location">
    <subcellularLocation>
        <location evidence="13">Nucleus</location>
    </subcellularLocation>
    <subcellularLocation>
        <location evidence="13">Chromosome</location>
        <location evidence="13">Telomere</location>
    </subcellularLocation>
</comment>
<dbReference type="InterPro" id="IPR000477">
    <property type="entry name" value="RT_dom"/>
</dbReference>
<dbReference type="OrthoDB" id="289721at2759"/>
<dbReference type="InterPro" id="IPR003545">
    <property type="entry name" value="Telomerase_RT"/>
</dbReference>
<keyword evidence="11 13" id="KW-0539">Nucleus</keyword>
<dbReference type="GO" id="GO:0003720">
    <property type="term" value="F:telomerase activity"/>
    <property type="evidence" value="ECO:0007669"/>
    <property type="project" value="InterPro"/>
</dbReference>
<comment type="catalytic activity">
    <reaction evidence="12 13">
        <text>DNA(n) + a 2'-deoxyribonucleoside 5'-triphosphate = DNA(n+1) + diphosphate</text>
        <dbReference type="Rhea" id="RHEA:22508"/>
        <dbReference type="Rhea" id="RHEA-COMP:17339"/>
        <dbReference type="Rhea" id="RHEA-COMP:17340"/>
        <dbReference type="ChEBI" id="CHEBI:33019"/>
        <dbReference type="ChEBI" id="CHEBI:61560"/>
        <dbReference type="ChEBI" id="CHEBI:173112"/>
        <dbReference type="EC" id="2.7.7.49"/>
    </reaction>
</comment>
<dbReference type="GO" id="GO:0000333">
    <property type="term" value="C:telomerase catalytic core complex"/>
    <property type="evidence" value="ECO:0007669"/>
    <property type="project" value="TreeGrafter"/>
</dbReference>
<keyword evidence="7 13" id="KW-0479">Metal-binding</keyword>
<accession>A0A2H6KHH2</accession>
<dbReference type="RefSeq" id="XP_028868662.1">
    <property type="nucleotide sequence ID" value="XM_029012829.1"/>
</dbReference>
<evidence type="ECO:0000259" key="15">
    <source>
        <dbReference type="PROSITE" id="PS50878"/>
    </source>
</evidence>
<evidence type="ECO:0000256" key="5">
    <source>
        <dbReference type="ARBA" id="ARBA00022679"/>
    </source>
</evidence>
<dbReference type="GO" id="GO:0070034">
    <property type="term" value="F:telomerase RNA binding"/>
    <property type="evidence" value="ECO:0007669"/>
    <property type="project" value="TreeGrafter"/>
</dbReference>
<evidence type="ECO:0000256" key="4">
    <source>
        <dbReference type="ARBA" id="ARBA00022454"/>
    </source>
</evidence>
<dbReference type="GO" id="GO:0046872">
    <property type="term" value="F:metal ion binding"/>
    <property type="evidence" value="ECO:0007669"/>
    <property type="project" value="UniProtKB-KW"/>
</dbReference>
<dbReference type="InterPro" id="IPR021891">
    <property type="entry name" value="Telomerase_RBD"/>
</dbReference>
<keyword evidence="17" id="KW-1185">Reference proteome</keyword>
<reference evidence="16 17" key="1">
    <citation type="journal article" date="2017" name="BMC Genomics">
        <title>Whole-genome assembly of Babesia ovata and comparative genomics between closely related pathogens.</title>
        <authorList>
            <person name="Yamagishi J."/>
            <person name="Asada M."/>
            <person name="Hakimi H."/>
            <person name="Tanaka T.Q."/>
            <person name="Sugimoto C."/>
            <person name="Kawazu S."/>
        </authorList>
    </citation>
    <scope>NUCLEOTIDE SEQUENCE [LARGE SCALE GENOMIC DNA]</scope>
    <source>
        <strain evidence="16 17">Miyake</strain>
    </source>
</reference>
<dbReference type="EC" id="2.7.7.49" evidence="2 13"/>
<dbReference type="PRINTS" id="PR01365">
    <property type="entry name" value="TELOMERASERT"/>
</dbReference>
<evidence type="ECO:0000256" key="7">
    <source>
        <dbReference type="ARBA" id="ARBA00022723"/>
    </source>
</evidence>
<comment type="similarity">
    <text evidence="1 13">Belongs to the reverse transcriptase family. Telomerase subfamily.</text>
</comment>
<dbReference type="GeneID" id="39876189"/>
<dbReference type="Proteomes" id="UP000236319">
    <property type="component" value="Unassembled WGS sequence"/>
</dbReference>
<evidence type="ECO:0000256" key="1">
    <source>
        <dbReference type="ARBA" id="ARBA00008001"/>
    </source>
</evidence>
<evidence type="ECO:0000256" key="12">
    <source>
        <dbReference type="ARBA" id="ARBA00048173"/>
    </source>
</evidence>
<feature type="compositionally biased region" description="Polar residues" evidence="14">
    <location>
        <begin position="359"/>
        <end position="377"/>
    </location>
</feature>
<dbReference type="PANTHER" id="PTHR12066">
    <property type="entry name" value="TELOMERASE REVERSE TRANSCRIPTASE"/>
    <property type="match status" value="1"/>
</dbReference>
<dbReference type="SMART" id="SM00975">
    <property type="entry name" value="Telomerase_RBD"/>
    <property type="match status" value="1"/>
</dbReference>
<evidence type="ECO:0000256" key="9">
    <source>
        <dbReference type="ARBA" id="ARBA00022895"/>
    </source>
</evidence>
<dbReference type="PANTHER" id="PTHR12066:SF0">
    <property type="entry name" value="TELOMERASE REVERSE TRANSCRIPTASE"/>
    <property type="match status" value="1"/>
</dbReference>
<dbReference type="Gene3D" id="1.10.132.70">
    <property type="match status" value="1"/>
</dbReference>
<evidence type="ECO:0000256" key="14">
    <source>
        <dbReference type="SAM" id="MobiDB-lite"/>
    </source>
</evidence>
<feature type="region of interest" description="Disordered" evidence="14">
    <location>
        <begin position="342"/>
        <end position="389"/>
    </location>
</feature>
<comment type="caution">
    <text evidence="16">The sequence shown here is derived from an EMBL/GenBank/DDBJ whole genome shotgun (WGS) entry which is preliminary data.</text>
</comment>
<dbReference type="AlphaFoldDB" id="A0A2H6KHH2"/>
<name>A0A2H6KHH2_9APIC</name>
<feature type="domain" description="Reverse transcriptase" evidence="15">
    <location>
        <begin position="705"/>
        <end position="1042"/>
    </location>
</feature>
<proteinExistence type="inferred from homology"/>
<organism evidence="16 17">
    <name type="scientific">Babesia ovata</name>
    <dbReference type="NCBI Taxonomy" id="189622"/>
    <lineage>
        <taxon>Eukaryota</taxon>
        <taxon>Sar</taxon>
        <taxon>Alveolata</taxon>
        <taxon>Apicomplexa</taxon>
        <taxon>Aconoidasida</taxon>
        <taxon>Piroplasmida</taxon>
        <taxon>Babesiidae</taxon>
        <taxon>Babesia</taxon>
    </lineage>
</organism>
<keyword evidence="8 13" id="KW-0460">Magnesium</keyword>
<dbReference type="GO" id="GO:0000781">
    <property type="term" value="C:chromosome, telomeric region"/>
    <property type="evidence" value="ECO:0007669"/>
    <property type="project" value="UniProtKB-SubCell"/>
</dbReference>
<keyword evidence="10 13" id="KW-0695">RNA-directed DNA polymerase</keyword>
<gene>
    <name evidence="16" type="ORF">BOVATA_039120</name>
</gene>
<evidence type="ECO:0000256" key="8">
    <source>
        <dbReference type="ARBA" id="ARBA00022842"/>
    </source>
</evidence>
<evidence type="ECO:0000256" key="10">
    <source>
        <dbReference type="ARBA" id="ARBA00022918"/>
    </source>
</evidence>
<evidence type="ECO:0000313" key="16">
    <source>
        <dbReference type="EMBL" id="GBE62419.1"/>
    </source>
</evidence>
<keyword evidence="6 13" id="KW-0548">Nucleotidyltransferase</keyword>
<comment type="function">
    <text evidence="13">Telomerase is a ribonucleoprotein enzyme essential for the replication of chromosome termini in most eukaryotes. It elongates telomeres. It is a reverse transcriptase that adds simple sequence repeats to chromosome ends by copying a template sequence within the RNA component of the enzyme.</text>
</comment>
<dbReference type="GO" id="GO:0042162">
    <property type="term" value="F:telomeric DNA binding"/>
    <property type="evidence" value="ECO:0007669"/>
    <property type="project" value="TreeGrafter"/>
</dbReference>
<dbReference type="GO" id="GO:0007004">
    <property type="term" value="P:telomere maintenance via telomerase"/>
    <property type="evidence" value="ECO:0007669"/>
    <property type="project" value="TreeGrafter"/>
</dbReference>
<keyword evidence="5 13" id="KW-0808">Transferase</keyword>
<dbReference type="EMBL" id="BDSA01000005">
    <property type="protein sequence ID" value="GBE62419.1"/>
    <property type="molecule type" value="Genomic_DNA"/>
</dbReference>
<evidence type="ECO:0000256" key="3">
    <source>
        <dbReference type="ARBA" id="ARBA00016182"/>
    </source>
</evidence>
<evidence type="ECO:0000313" key="17">
    <source>
        <dbReference type="Proteomes" id="UP000236319"/>
    </source>
</evidence>
<keyword evidence="9 13" id="KW-0779">Telomere</keyword>
<dbReference type="PROSITE" id="PS50878">
    <property type="entry name" value="RT_POL"/>
    <property type="match status" value="1"/>
</dbReference>
<evidence type="ECO:0000256" key="11">
    <source>
        <dbReference type="ARBA" id="ARBA00023242"/>
    </source>
</evidence>